<dbReference type="GO" id="GO:0003676">
    <property type="term" value="F:nucleic acid binding"/>
    <property type="evidence" value="ECO:0007669"/>
    <property type="project" value="InterPro"/>
</dbReference>
<gene>
    <name evidence="2" type="ORF">CEURO_LOCUS2523</name>
</gene>
<feature type="compositionally biased region" description="Basic and acidic residues" evidence="1">
    <location>
        <begin position="227"/>
        <end position="251"/>
    </location>
</feature>
<organism evidence="2 3">
    <name type="scientific">Cuscuta europaea</name>
    <name type="common">European dodder</name>
    <dbReference type="NCBI Taxonomy" id="41803"/>
    <lineage>
        <taxon>Eukaryota</taxon>
        <taxon>Viridiplantae</taxon>
        <taxon>Streptophyta</taxon>
        <taxon>Embryophyta</taxon>
        <taxon>Tracheophyta</taxon>
        <taxon>Spermatophyta</taxon>
        <taxon>Magnoliopsida</taxon>
        <taxon>eudicotyledons</taxon>
        <taxon>Gunneridae</taxon>
        <taxon>Pentapetalae</taxon>
        <taxon>asterids</taxon>
        <taxon>lamiids</taxon>
        <taxon>Solanales</taxon>
        <taxon>Convolvulaceae</taxon>
        <taxon>Cuscuteae</taxon>
        <taxon>Cuscuta</taxon>
        <taxon>Cuscuta subgen. Cuscuta</taxon>
    </lineage>
</organism>
<evidence type="ECO:0000313" key="3">
    <source>
        <dbReference type="Proteomes" id="UP001152484"/>
    </source>
</evidence>
<dbReference type="PANTHER" id="PTHR47481">
    <property type="match status" value="1"/>
</dbReference>
<dbReference type="EMBL" id="CAMAPE010000005">
    <property type="protein sequence ID" value="CAH9067345.1"/>
    <property type="molecule type" value="Genomic_DNA"/>
</dbReference>
<dbReference type="GO" id="GO:0008270">
    <property type="term" value="F:zinc ion binding"/>
    <property type="evidence" value="ECO:0007669"/>
    <property type="project" value="InterPro"/>
</dbReference>
<reference evidence="2" key="1">
    <citation type="submission" date="2022-07" db="EMBL/GenBank/DDBJ databases">
        <authorList>
            <person name="Macas J."/>
            <person name="Novak P."/>
            <person name="Neumann P."/>
        </authorList>
    </citation>
    <scope>NUCLEOTIDE SEQUENCE</scope>
</reference>
<dbReference type="SUPFAM" id="SSF57756">
    <property type="entry name" value="Retrovirus zinc finger-like domains"/>
    <property type="match status" value="1"/>
</dbReference>
<sequence length="356" mass="38655">MAITADTPIISITAASHFPIKLTSSNFPVWKCQVHATLIGLGLDGYCDGTLPVPAPFTDTAKTCVNPCYQIWYRQDKMILSALIGSCSDTIQPLISSVATAKQAWDKLALTYASTSRGRIISLKTTLARTTKGNRSIVDYLTEMQAISDALALAQCPLAEEDLVISILNGLGPDYSELTSAIRVRPTALPLAELQSILLEHEQRLLDTSASNASLIPTAHVTQIHERAHAADRRSMHEKRGQPPRHGRSDPRFSQTQLVCRFCQNSGHHVQQCRKLQRFLRDNKITLHSSSPAINHTAATSSFNSPSWMFDSGASHHVTNDAALLPSFVEYGGPDEVRLGDGSGHGGTTSTRGESS</sequence>
<proteinExistence type="predicted"/>
<dbReference type="InterPro" id="IPR036875">
    <property type="entry name" value="Znf_CCHC_sf"/>
</dbReference>
<dbReference type="AlphaFoldDB" id="A0A9P1DZK5"/>
<accession>A0A9P1DZK5</accession>
<name>A0A9P1DZK5_CUSEU</name>
<evidence type="ECO:0008006" key="4">
    <source>
        <dbReference type="Google" id="ProtNLM"/>
    </source>
</evidence>
<evidence type="ECO:0000256" key="1">
    <source>
        <dbReference type="SAM" id="MobiDB-lite"/>
    </source>
</evidence>
<dbReference type="Pfam" id="PF14223">
    <property type="entry name" value="Retrotran_gag_2"/>
    <property type="match status" value="1"/>
</dbReference>
<comment type="caution">
    <text evidence="2">The sequence shown here is derived from an EMBL/GenBank/DDBJ whole genome shotgun (WGS) entry which is preliminary data.</text>
</comment>
<keyword evidence="3" id="KW-1185">Reference proteome</keyword>
<dbReference type="Proteomes" id="UP001152484">
    <property type="component" value="Unassembled WGS sequence"/>
</dbReference>
<dbReference type="PANTHER" id="PTHR47481:SF43">
    <property type="entry name" value="RETROTRANSPOSON COPIA-LIKE N-TERMINAL DOMAIN-CONTAINING PROTEIN"/>
    <property type="match status" value="1"/>
</dbReference>
<evidence type="ECO:0000313" key="2">
    <source>
        <dbReference type="EMBL" id="CAH9067345.1"/>
    </source>
</evidence>
<feature type="region of interest" description="Disordered" evidence="1">
    <location>
        <begin position="227"/>
        <end position="252"/>
    </location>
</feature>
<feature type="region of interest" description="Disordered" evidence="1">
    <location>
        <begin position="335"/>
        <end position="356"/>
    </location>
</feature>
<protein>
    <recommendedName>
        <fullName evidence="4">Retrotransposon Copia-like N-terminal domain-containing protein</fullName>
    </recommendedName>
</protein>
<dbReference type="OrthoDB" id="1297104at2759"/>